<dbReference type="STRING" id="68570.DC74_6011"/>
<dbReference type="SUPFAM" id="SSF82199">
    <property type="entry name" value="SET domain"/>
    <property type="match status" value="1"/>
</dbReference>
<dbReference type="PANTHER" id="PTHR12350:SF19">
    <property type="entry name" value="SET DOMAIN-CONTAINING PROTEIN"/>
    <property type="match status" value="1"/>
</dbReference>
<comment type="caution">
    <text evidence="2">The sequence shown here is derived from an EMBL/GenBank/DDBJ whole genome shotgun (WGS) entry which is preliminary data.</text>
</comment>
<evidence type="ECO:0000313" key="2">
    <source>
        <dbReference type="EMBL" id="GCB94133.1"/>
    </source>
</evidence>
<reference evidence="2 3" key="1">
    <citation type="journal article" date="2019" name="Microbiol. Resour. Announc.">
        <title>Draft Genome Sequence of the Most Traditional epsilon-Poly-l-Lysine Producer, Streptomyces albulus NBRC14147.</title>
        <authorList>
            <person name="Yamanaka K."/>
            <person name="Hamano Y."/>
        </authorList>
    </citation>
    <scope>NUCLEOTIDE SEQUENCE [LARGE SCALE GENOMIC DNA]</scope>
    <source>
        <strain evidence="2 3">NBRC 14147</strain>
    </source>
</reference>
<name>A0A059WF75_STRNR</name>
<dbReference type="RefSeq" id="WP_016578550.1">
    <property type="nucleotide sequence ID" value="NZ_BHXC01000007.1"/>
</dbReference>
<feature type="domain" description="SET" evidence="1">
    <location>
        <begin position="56"/>
        <end position="104"/>
    </location>
</feature>
<gene>
    <name evidence="2" type="ORF">SALB_06931</name>
</gene>
<dbReference type="Gene3D" id="2.170.270.10">
    <property type="entry name" value="SET domain"/>
    <property type="match status" value="1"/>
</dbReference>
<dbReference type="InterPro" id="IPR046341">
    <property type="entry name" value="SET_dom_sf"/>
</dbReference>
<protein>
    <recommendedName>
        <fullName evidence="1">SET domain-containing protein</fullName>
    </recommendedName>
</protein>
<dbReference type="InterPro" id="IPR001214">
    <property type="entry name" value="SET_dom"/>
</dbReference>
<evidence type="ECO:0000313" key="3">
    <source>
        <dbReference type="Proteomes" id="UP000288351"/>
    </source>
</evidence>
<dbReference type="eggNOG" id="COG2940">
    <property type="taxonomic scope" value="Bacteria"/>
</dbReference>
<dbReference type="AlphaFoldDB" id="A0A059WF75"/>
<accession>A0A059WF75</accession>
<dbReference type="Proteomes" id="UP000288351">
    <property type="component" value="Unassembled WGS sequence"/>
</dbReference>
<proteinExistence type="predicted"/>
<dbReference type="Pfam" id="PF00856">
    <property type="entry name" value="SET"/>
    <property type="match status" value="1"/>
</dbReference>
<dbReference type="InterPro" id="IPR053201">
    <property type="entry name" value="Flavunoidine_N-MTase"/>
</dbReference>
<evidence type="ECO:0000259" key="1">
    <source>
        <dbReference type="Pfam" id="PF00856"/>
    </source>
</evidence>
<sequence>MSNSHGTQLTVERNYRTVTGLAVGSGLVAGAVIEEGAEIMTLSDCVPAEATKYTIQVERDKHVIGTDIRFLNHSCDPSTYVDAAAGNVVATRRLVPGDELTFFYPSTEWEMASPFTCACAAPGCVGKVTGAAFLAVDVLKGYRINAHIQELLAERDVEPRS</sequence>
<organism evidence="2 3">
    <name type="scientific">Streptomyces noursei</name>
    <name type="common">Streptomyces albulus</name>
    <dbReference type="NCBI Taxonomy" id="1971"/>
    <lineage>
        <taxon>Bacteria</taxon>
        <taxon>Bacillati</taxon>
        <taxon>Actinomycetota</taxon>
        <taxon>Actinomycetes</taxon>
        <taxon>Kitasatosporales</taxon>
        <taxon>Streptomycetaceae</taxon>
        <taxon>Streptomyces</taxon>
    </lineage>
</organism>
<dbReference type="EMBL" id="BHXC01000007">
    <property type="protein sequence ID" value="GCB94133.1"/>
    <property type="molecule type" value="Genomic_DNA"/>
</dbReference>
<dbReference type="PANTHER" id="PTHR12350">
    <property type="entry name" value="HISTONE-LYSINE N-METHYLTRANSFERASE-RELATED"/>
    <property type="match status" value="1"/>
</dbReference>